<evidence type="ECO:0000313" key="3">
    <source>
        <dbReference type="Proteomes" id="UP000185490"/>
    </source>
</evidence>
<name>A0ABN4V1T4_9BACT</name>
<protein>
    <submittedName>
        <fullName evidence="2">Uncharacterized protein</fullName>
    </submittedName>
</protein>
<feature type="coiled-coil region" evidence="1">
    <location>
        <begin position="4"/>
        <end position="85"/>
    </location>
</feature>
<proteinExistence type="predicted"/>
<organism evidence="2 3">
    <name type="scientific">Thermosipho melanesiensis</name>
    <dbReference type="NCBI Taxonomy" id="46541"/>
    <lineage>
        <taxon>Bacteria</taxon>
        <taxon>Thermotogati</taxon>
        <taxon>Thermotogota</taxon>
        <taxon>Thermotogae</taxon>
        <taxon>Thermotogales</taxon>
        <taxon>Fervidobacteriaceae</taxon>
        <taxon>Thermosipho</taxon>
    </lineage>
</organism>
<evidence type="ECO:0000313" key="2">
    <source>
        <dbReference type="EMBL" id="APT74945.1"/>
    </source>
</evidence>
<evidence type="ECO:0000256" key="1">
    <source>
        <dbReference type="SAM" id="Coils"/>
    </source>
</evidence>
<dbReference type="Proteomes" id="UP000185490">
    <property type="component" value="Chromosome"/>
</dbReference>
<keyword evidence="3" id="KW-1185">Reference proteome</keyword>
<sequence length="96" mass="11628">MIKKKELDTQIEQINQNIGSFKNQIEFFEKKEKEIENKIKELATQDSKKFIKKIDFVKDLRQIILNTVINRKEEIKNEIVNYIKEYLDKLRKPIIC</sequence>
<gene>
    <name evidence="2" type="ORF">BW47_08930</name>
</gene>
<keyword evidence="1" id="KW-0175">Coiled coil</keyword>
<dbReference type="EMBL" id="CP007389">
    <property type="protein sequence ID" value="APT74945.1"/>
    <property type="molecule type" value="Genomic_DNA"/>
</dbReference>
<dbReference type="RefSeq" id="WP_012057890.1">
    <property type="nucleotide sequence ID" value="NZ_CP007389.1"/>
</dbReference>
<reference evidence="2 3" key="1">
    <citation type="submission" date="2014-02" db="EMBL/GenBank/DDBJ databases">
        <title>Diversity of Thermotogales isolates from hydrothermal vents.</title>
        <authorList>
            <person name="Haverkamp T.H.A."/>
            <person name="Lossouarn J."/>
            <person name="Geslin C."/>
            <person name="Nesbo C.L."/>
        </authorList>
    </citation>
    <scope>NUCLEOTIDE SEQUENCE [LARGE SCALE GENOMIC DNA]</scope>
    <source>
        <strain evidence="2 3">431</strain>
    </source>
</reference>
<accession>A0ABN4V1T4</accession>